<name>H8GNT1_METAL</name>
<protein>
    <submittedName>
        <fullName evidence="4">Serine/threonine protein phosphatase</fullName>
    </submittedName>
</protein>
<dbReference type="InterPro" id="IPR008271">
    <property type="entry name" value="Ser/Thr_kinase_AS"/>
</dbReference>
<evidence type="ECO:0000313" key="4">
    <source>
        <dbReference type="EMBL" id="EIC30837.1"/>
    </source>
</evidence>
<keyword evidence="5" id="KW-1185">Reference proteome</keyword>
<dbReference type="GO" id="GO:0005524">
    <property type="term" value="F:ATP binding"/>
    <property type="evidence" value="ECO:0007669"/>
    <property type="project" value="InterPro"/>
</dbReference>
<reference evidence="4 5" key="1">
    <citation type="journal article" date="2013" name="Genome Announc.">
        <title>Genome Sequence of the Obligate Gammaproteobacterial Methanotroph Methylomicrobium album Strain BG8.</title>
        <authorList>
            <person name="Kits K.D."/>
            <person name="Kalyuzhnaya M.G."/>
            <person name="Klotz M.G."/>
            <person name="Jetten M.S."/>
            <person name="Op den Camp H.J."/>
            <person name="Vuilleumier S."/>
            <person name="Bringel F."/>
            <person name="Dispirito A.A."/>
            <person name="Murrell J.C."/>
            <person name="Bruce D."/>
            <person name="Cheng J.F."/>
            <person name="Copeland A."/>
            <person name="Goodwin L."/>
            <person name="Hauser L."/>
            <person name="Lajus A."/>
            <person name="Land M.L."/>
            <person name="Lapidus A."/>
            <person name="Lucas S."/>
            <person name="Medigue C."/>
            <person name="Pitluck S."/>
            <person name="Woyke T."/>
            <person name="Zeytun A."/>
            <person name="Stein L.Y."/>
        </authorList>
    </citation>
    <scope>NUCLEOTIDE SEQUENCE [LARGE SCALE GENOMIC DNA]</scope>
    <source>
        <strain evidence="4 5">BG8</strain>
    </source>
</reference>
<dbReference type="Gene3D" id="3.60.40.10">
    <property type="entry name" value="PPM-type phosphatase domain"/>
    <property type="match status" value="1"/>
</dbReference>
<dbReference type="eggNOG" id="COG0631">
    <property type="taxonomic scope" value="Bacteria"/>
</dbReference>
<dbReference type="PANTHER" id="PTHR44167">
    <property type="entry name" value="OVARIAN-SPECIFIC SERINE/THREONINE-PROTEIN KINASE LOK-RELATED"/>
    <property type="match status" value="1"/>
</dbReference>
<sequence>MSTNKLTVSVAYASDRGIKEENQDFVGSLAPEDHQLTYKGIAAAIADGMSGCDAGREASHCCVAAFLDDYYSTPDSWSVKYAGQKILSAINSWLHSQGQRRFDATHGMVSTLSAIVLKSNTAHIFHVGDSRIYRLRDGNLEQLTRDHRVRAGSERNYLNRAMGIEPRLEVDYQALPLMRGDLFLMTTDGVHDFIDEKSLKELLTEGGDLTAVANRIIRKAADNRSDDNLTCQLLRIEGLPLLREDEILRDRRQRPFPPPLKPGMILDGYRIEEEMHASKRTQIYRAFDTETGVRMILKTPSVLYEDDTHYIEHFLHEEWAGKRIHSEHVVKTLGSERDKSCLYYVTEFLEGPTLAEWMRANPQPEIREVRKIVEQIAQGLRAFHRMEMLHQDLKPENIMFDRHGAVKIIDFGSVKIAGIAEITPLDHGSAENPLGTLNYTAPEYHLGRRGTIKSDLFSLGVIAYEMINGALPFGRSMPEKPNKANLDKLRYVPSIQCNPMVPLWIDGALKKATAIRHEFRYDDLSEFLYDLSTPNPNFLAAEEALPLMQRNPLLAWKILAIALLVTNLATLYSLLTAH</sequence>
<keyword evidence="1" id="KW-1133">Transmembrane helix</keyword>
<feature type="domain" description="Protein kinase" evidence="2">
    <location>
        <begin position="269"/>
        <end position="554"/>
    </location>
</feature>
<evidence type="ECO:0000259" key="2">
    <source>
        <dbReference type="PROSITE" id="PS50011"/>
    </source>
</evidence>
<evidence type="ECO:0000259" key="3">
    <source>
        <dbReference type="PROSITE" id="PS51746"/>
    </source>
</evidence>
<evidence type="ECO:0000256" key="1">
    <source>
        <dbReference type="SAM" id="Phobius"/>
    </source>
</evidence>
<dbReference type="SMART" id="SM00332">
    <property type="entry name" value="PP2Cc"/>
    <property type="match status" value="1"/>
</dbReference>
<evidence type="ECO:0000313" key="5">
    <source>
        <dbReference type="Proteomes" id="UP000005090"/>
    </source>
</evidence>
<dbReference type="InterPro" id="IPR011009">
    <property type="entry name" value="Kinase-like_dom_sf"/>
</dbReference>
<feature type="transmembrane region" description="Helical" evidence="1">
    <location>
        <begin position="554"/>
        <end position="575"/>
    </location>
</feature>
<dbReference type="CDD" id="cd00143">
    <property type="entry name" value="PP2Cc"/>
    <property type="match status" value="1"/>
</dbReference>
<keyword evidence="1" id="KW-0812">Transmembrane</keyword>
<keyword evidence="1" id="KW-0472">Membrane</keyword>
<dbReference type="Pfam" id="PF13672">
    <property type="entry name" value="PP2C_2"/>
    <property type="match status" value="1"/>
</dbReference>
<dbReference type="CDD" id="cd14014">
    <property type="entry name" value="STKc_PknB_like"/>
    <property type="match status" value="1"/>
</dbReference>
<dbReference type="InterPro" id="IPR001932">
    <property type="entry name" value="PPM-type_phosphatase-like_dom"/>
</dbReference>
<dbReference type="PROSITE" id="PS00108">
    <property type="entry name" value="PROTEIN_KINASE_ST"/>
    <property type="match status" value="1"/>
</dbReference>
<dbReference type="HOGENOM" id="CLU_034273_0_0_6"/>
<dbReference type="PROSITE" id="PS51746">
    <property type="entry name" value="PPM_2"/>
    <property type="match status" value="1"/>
</dbReference>
<dbReference type="STRING" id="686340.Metal_3163"/>
<organism evidence="4 5">
    <name type="scientific">Methylomicrobium album BG8</name>
    <dbReference type="NCBI Taxonomy" id="686340"/>
    <lineage>
        <taxon>Bacteria</taxon>
        <taxon>Pseudomonadati</taxon>
        <taxon>Pseudomonadota</taxon>
        <taxon>Gammaproteobacteria</taxon>
        <taxon>Methylococcales</taxon>
        <taxon>Methylococcaceae</taxon>
        <taxon>Methylomicrobium</taxon>
    </lineage>
</organism>
<dbReference type="InterPro" id="IPR036457">
    <property type="entry name" value="PPM-type-like_dom_sf"/>
</dbReference>
<dbReference type="PANTHER" id="PTHR44167:SF24">
    <property type="entry name" value="SERINE_THREONINE-PROTEIN KINASE CHK2"/>
    <property type="match status" value="1"/>
</dbReference>
<dbReference type="SUPFAM" id="SSF56112">
    <property type="entry name" value="Protein kinase-like (PK-like)"/>
    <property type="match status" value="1"/>
</dbReference>
<dbReference type="EMBL" id="CM001475">
    <property type="protein sequence ID" value="EIC30837.1"/>
    <property type="molecule type" value="Genomic_DNA"/>
</dbReference>
<dbReference type="SMART" id="SM00331">
    <property type="entry name" value="PP2C_SIG"/>
    <property type="match status" value="1"/>
</dbReference>
<dbReference type="AlphaFoldDB" id="H8GNT1"/>
<dbReference type="PROSITE" id="PS50011">
    <property type="entry name" value="PROTEIN_KINASE_DOM"/>
    <property type="match status" value="1"/>
</dbReference>
<dbReference type="Pfam" id="PF00069">
    <property type="entry name" value="Pkinase"/>
    <property type="match status" value="1"/>
</dbReference>
<dbReference type="SUPFAM" id="SSF81606">
    <property type="entry name" value="PP2C-like"/>
    <property type="match status" value="1"/>
</dbReference>
<accession>H8GNT1</accession>
<dbReference type="Proteomes" id="UP000005090">
    <property type="component" value="Chromosome"/>
</dbReference>
<dbReference type="Gene3D" id="1.10.510.10">
    <property type="entry name" value="Transferase(Phosphotransferase) domain 1"/>
    <property type="match status" value="1"/>
</dbReference>
<dbReference type="SMART" id="SM00220">
    <property type="entry name" value="S_TKc"/>
    <property type="match status" value="1"/>
</dbReference>
<dbReference type="GO" id="GO:0004674">
    <property type="term" value="F:protein serine/threonine kinase activity"/>
    <property type="evidence" value="ECO:0007669"/>
    <property type="project" value="TreeGrafter"/>
</dbReference>
<proteinExistence type="predicted"/>
<feature type="domain" description="PPM-type phosphatase" evidence="3">
    <location>
        <begin position="9"/>
        <end position="236"/>
    </location>
</feature>
<dbReference type="eggNOG" id="COG0515">
    <property type="taxonomic scope" value="Bacteria"/>
</dbReference>
<dbReference type="RefSeq" id="WP_005373721.1">
    <property type="nucleotide sequence ID" value="NZ_CM001475.1"/>
</dbReference>
<gene>
    <name evidence="4" type="ORF">Metal_3163</name>
</gene>
<dbReference type="InterPro" id="IPR000719">
    <property type="entry name" value="Prot_kinase_dom"/>
</dbReference>